<comment type="pathway">
    <text evidence="2">Amino-acid biosynthesis; L-serine biosynthesis; L-serine from 3-phospho-D-glycerate: step 1/3.</text>
</comment>
<comment type="catalytic activity">
    <reaction evidence="10">
        <text>(R)-2-hydroxyglutarate + NAD(+) = 2-oxoglutarate + NADH + H(+)</text>
        <dbReference type="Rhea" id="RHEA:49612"/>
        <dbReference type="ChEBI" id="CHEBI:15378"/>
        <dbReference type="ChEBI" id="CHEBI:15801"/>
        <dbReference type="ChEBI" id="CHEBI:16810"/>
        <dbReference type="ChEBI" id="CHEBI:57540"/>
        <dbReference type="ChEBI" id="CHEBI:57945"/>
        <dbReference type="EC" id="1.1.1.399"/>
    </reaction>
</comment>
<dbReference type="CDD" id="cd04901">
    <property type="entry name" value="ACT_3PGDH"/>
    <property type="match status" value="1"/>
</dbReference>
<dbReference type="EMBL" id="RCVZ01000003">
    <property type="protein sequence ID" value="RLQ96843.1"/>
    <property type="molecule type" value="Genomic_DNA"/>
</dbReference>
<evidence type="ECO:0000313" key="15">
    <source>
        <dbReference type="Proteomes" id="UP000276770"/>
    </source>
</evidence>
<comment type="caution">
    <text evidence="14">The sequence shown here is derived from an EMBL/GenBank/DDBJ whole genome shotgun (WGS) entry which is preliminary data.</text>
</comment>
<dbReference type="OrthoDB" id="9805416at2"/>
<evidence type="ECO:0000256" key="4">
    <source>
        <dbReference type="ARBA" id="ARBA00013001"/>
    </source>
</evidence>
<comment type="catalytic activity">
    <reaction evidence="11">
        <text>(2R)-3-phosphoglycerate + NAD(+) = 3-phosphooxypyruvate + NADH + H(+)</text>
        <dbReference type="Rhea" id="RHEA:12641"/>
        <dbReference type="ChEBI" id="CHEBI:15378"/>
        <dbReference type="ChEBI" id="CHEBI:18110"/>
        <dbReference type="ChEBI" id="CHEBI:57540"/>
        <dbReference type="ChEBI" id="CHEBI:57945"/>
        <dbReference type="ChEBI" id="CHEBI:58272"/>
        <dbReference type="EC" id="1.1.1.95"/>
    </reaction>
</comment>
<dbReference type="Gene3D" id="3.30.70.260">
    <property type="match status" value="1"/>
</dbReference>
<reference evidence="14 15" key="1">
    <citation type="submission" date="2018-10" db="EMBL/GenBank/DDBJ databases">
        <title>Falsibacillus sp. genome draft.</title>
        <authorList>
            <person name="Shi S."/>
        </authorList>
    </citation>
    <scope>NUCLEOTIDE SEQUENCE [LARGE SCALE GENOMIC DNA]</scope>
    <source>
        <strain evidence="14 15">GY 10110</strain>
    </source>
</reference>
<evidence type="ECO:0000256" key="5">
    <source>
        <dbReference type="ARBA" id="ARBA00013143"/>
    </source>
</evidence>
<gene>
    <name evidence="14" type="ORF">D9X91_07020</name>
</gene>
<comment type="similarity">
    <text evidence="3 12">Belongs to the D-isomer specific 2-hydroxyacid dehydrogenase family.</text>
</comment>
<keyword evidence="15" id="KW-1185">Reference proteome</keyword>
<dbReference type="PANTHER" id="PTHR42938">
    <property type="entry name" value="FORMATE DEHYDROGENASE 1"/>
    <property type="match status" value="1"/>
</dbReference>
<dbReference type="PROSITE" id="PS51671">
    <property type="entry name" value="ACT"/>
    <property type="match status" value="1"/>
</dbReference>
<dbReference type="GO" id="GO:0004617">
    <property type="term" value="F:phosphoglycerate dehydrogenase activity"/>
    <property type="evidence" value="ECO:0007669"/>
    <property type="project" value="UniProtKB-EC"/>
</dbReference>
<evidence type="ECO:0000256" key="11">
    <source>
        <dbReference type="ARBA" id="ARBA00048731"/>
    </source>
</evidence>
<dbReference type="SUPFAM" id="SSF52283">
    <property type="entry name" value="Formate/glycerate dehydrogenase catalytic domain-like"/>
    <property type="match status" value="1"/>
</dbReference>
<organism evidence="14 15">
    <name type="scientific">Falsibacillus albus</name>
    <dbReference type="NCBI Taxonomy" id="2478915"/>
    <lineage>
        <taxon>Bacteria</taxon>
        <taxon>Bacillati</taxon>
        <taxon>Bacillota</taxon>
        <taxon>Bacilli</taxon>
        <taxon>Bacillales</taxon>
        <taxon>Bacillaceae</taxon>
        <taxon>Falsibacillus</taxon>
    </lineage>
</organism>
<evidence type="ECO:0000256" key="10">
    <source>
        <dbReference type="ARBA" id="ARBA00048126"/>
    </source>
</evidence>
<keyword evidence="8" id="KW-0520">NAD</keyword>
<dbReference type="InterPro" id="IPR036291">
    <property type="entry name" value="NAD(P)-bd_dom_sf"/>
</dbReference>
<evidence type="ECO:0000256" key="6">
    <source>
        <dbReference type="ARBA" id="ARBA00021582"/>
    </source>
</evidence>
<evidence type="ECO:0000256" key="7">
    <source>
        <dbReference type="ARBA" id="ARBA00023002"/>
    </source>
</evidence>
<dbReference type="CDD" id="cd12174">
    <property type="entry name" value="PGDH_like_3"/>
    <property type="match status" value="1"/>
</dbReference>
<evidence type="ECO:0000256" key="3">
    <source>
        <dbReference type="ARBA" id="ARBA00005854"/>
    </source>
</evidence>
<dbReference type="UniPathway" id="UPA00135">
    <property type="reaction ID" value="UER00196"/>
</dbReference>
<dbReference type="EC" id="1.1.1.95" evidence="5"/>
<evidence type="ECO:0000259" key="13">
    <source>
        <dbReference type="PROSITE" id="PS51671"/>
    </source>
</evidence>
<dbReference type="PROSITE" id="PS00065">
    <property type="entry name" value="D_2_HYDROXYACID_DH_1"/>
    <property type="match status" value="1"/>
</dbReference>
<evidence type="ECO:0000256" key="2">
    <source>
        <dbReference type="ARBA" id="ARBA00005216"/>
    </source>
</evidence>
<protein>
    <recommendedName>
        <fullName evidence="6">D-3-phosphoglycerate dehydrogenase</fullName>
        <ecNumber evidence="4">1.1.1.399</ecNumber>
        <ecNumber evidence="5">1.1.1.95</ecNumber>
    </recommendedName>
    <alternativeName>
        <fullName evidence="9">2-oxoglutarate reductase</fullName>
    </alternativeName>
</protein>
<dbReference type="EC" id="1.1.1.399" evidence="4"/>
<dbReference type="InterPro" id="IPR029752">
    <property type="entry name" value="D-isomer_DH_CS1"/>
</dbReference>
<dbReference type="InterPro" id="IPR002912">
    <property type="entry name" value="ACT_dom"/>
</dbReference>
<dbReference type="InterPro" id="IPR006140">
    <property type="entry name" value="D-isomer_DH_NAD-bd"/>
</dbReference>
<dbReference type="PANTHER" id="PTHR42938:SF47">
    <property type="entry name" value="HYDROXYPYRUVATE REDUCTASE"/>
    <property type="match status" value="1"/>
</dbReference>
<comment type="function">
    <text evidence="1">Catalyzes the reversible oxidation of 3-phospho-D-glycerate to 3-phosphonooxypyruvate, the first step of the phosphorylated L-serine biosynthesis pathway. Also catalyzes the reversible oxidation of 2-hydroxyglutarate to 2-oxoglutarate.</text>
</comment>
<keyword evidence="7 12" id="KW-0560">Oxidoreductase</keyword>
<evidence type="ECO:0000256" key="8">
    <source>
        <dbReference type="ARBA" id="ARBA00023027"/>
    </source>
</evidence>
<accession>A0A3L7K190</accession>
<evidence type="ECO:0000256" key="1">
    <source>
        <dbReference type="ARBA" id="ARBA00003800"/>
    </source>
</evidence>
<dbReference type="Gene3D" id="3.40.50.720">
    <property type="entry name" value="NAD(P)-binding Rossmann-like Domain"/>
    <property type="match status" value="2"/>
</dbReference>
<evidence type="ECO:0000256" key="9">
    <source>
        <dbReference type="ARBA" id="ARBA00030455"/>
    </source>
</evidence>
<feature type="domain" description="ACT" evidence="13">
    <location>
        <begin position="317"/>
        <end position="389"/>
    </location>
</feature>
<dbReference type="FunFam" id="3.30.70.260:FF:000056">
    <property type="entry name" value="D-3-phosphoglycerate dehydrogenase"/>
    <property type="match status" value="1"/>
</dbReference>
<name>A0A3L7K190_9BACI</name>
<sequence>MYQIQVYNQIAKKGTDLFSEEKYRLTDTESPDGVLLRSYPLTEEHIPESVKAIARAGAGVNNIPVADCTKKGIVVFNTPGANANAVKELVITSLIASSRKLFEAVQWTQTIQNAENLERLVEIEKKKYIGSEIQGKYIGVVGAGAIGVLVANAALALDMEVIAFDPFISVNSAWLLSRNVQRAMSLDEVFTKCDYITLHMPLSDKTKGIINASGFDKMKEGVQVLNFSRGELVNEDDLENALESGKVGKYITDFPNERVLNMKNVVATPHLGASTQESEENCAIMAVQQLRSYLETGNIKNSVNFADVELPYIGKKRLTIAHQNIPNMVGQITALLAANSINIADMINRSKGDYAYTIIDLDQDIDHDAEEILKGKVKVITGVTMIRFI</sequence>
<dbReference type="InterPro" id="IPR006139">
    <property type="entry name" value="D-isomer_2_OHA_DH_cat_dom"/>
</dbReference>
<dbReference type="Pfam" id="PF00389">
    <property type="entry name" value="2-Hacid_dh"/>
    <property type="match status" value="1"/>
</dbReference>
<dbReference type="SUPFAM" id="SSF51735">
    <property type="entry name" value="NAD(P)-binding Rossmann-fold domains"/>
    <property type="match status" value="1"/>
</dbReference>
<dbReference type="Pfam" id="PF02826">
    <property type="entry name" value="2-Hacid_dh_C"/>
    <property type="match status" value="1"/>
</dbReference>
<dbReference type="Proteomes" id="UP000276770">
    <property type="component" value="Unassembled WGS sequence"/>
</dbReference>
<proteinExistence type="inferred from homology"/>
<dbReference type="InterPro" id="IPR045865">
    <property type="entry name" value="ACT-like_dom_sf"/>
</dbReference>
<dbReference type="AlphaFoldDB" id="A0A3L7K190"/>
<dbReference type="SUPFAM" id="SSF55021">
    <property type="entry name" value="ACT-like"/>
    <property type="match status" value="1"/>
</dbReference>
<dbReference type="GO" id="GO:0051287">
    <property type="term" value="F:NAD binding"/>
    <property type="evidence" value="ECO:0007669"/>
    <property type="project" value="InterPro"/>
</dbReference>
<dbReference type="RefSeq" id="WP_121679864.1">
    <property type="nucleotide sequence ID" value="NZ_RCVZ01000003.1"/>
</dbReference>
<evidence type="ECO:0000256" key="12">
    <source>
        <dbReference type="RuleBase" id="RU003719"/>
    </source>
</evidence>
<evidence type="ECO:0000313" key="14">
    <source>
        <dbReference type="EMBL" id="RLQ96843.1"/>
    </source>
</evidence>